<comment type="subunit">
    <text evidence="5">Homodimer.</text>
</comment>
<feature type="domain" description="TRF2-interacting telomeric protein/Rap1 C-terminal" evidence="7">
    <location>
        <begin position="225"/>
        <end position="298"/>
    </location>
</feature>
<comment type="similarity">
    <text evidence="5">Belongs to the RAP1 family.</text>
</comment>
<name>A0A8D2LG64_VARKO</name>
<evidence type="ECO:0000256" key="5">
    <source>
        <dbReference type="RuleBase" id="RU367107"/>
    </source>
</evidence>
<dbReference type="Proteomes" id="UP000694545">
    <property type="component" value="Unplaced"/>
</dbReference>
<dbReference type="OMA" id="SDGYPIW"/>
<keyword evidence="3 5" id="KW-0804">Transcription</keyword>
<evidence type="ECO:0000256" key="2">
    <source>
        <dbReference type="ARBA" id="ARBA00023159"/>
    </source>
</evidence>
<reference evidence="9" key="1">
    <citation type="submission" date="2025-08" db="UniProtKB">
        <authorList>
            <consortium name="Ensembl"/>
        </authorList>
    </citation>
    <scope>IDENTIFICATION</scope>
</reference>
<evidence type="ECO:0000259" key="8">
    <source>
        <dbReference type="Pfam" id="PF16589"/>
    </source>
</evidence>
<dbReference type="PANTHER" id="PTHR16466">
    <property type="entry name" value="TELOMERE REPEAT-BINDING FACTOR 2-INTERACTING PROTEIN 1"/>
    <property type="match status" value="1"/>
</dbReference>
<comment type="function">
    <text evidence="5">Acts both as a regulator of telomere function and as a transcription regulator. Involved in the regulation of telomere length and protection as a component of the shelterin complex (telosome). Does not bind DNA directly: recruited to telomeric double-stranded 5'-TTAGGG-3' repeats via its interaction with terf2. Independently of its function in telomeres, also acts as a transcription regulator: recruited to extratelomeric 5'-TTAGGG-3' sites via its association with terf2 or other factors, and regulates gene expression.</text>
</comment>
<dbReference type="InterPro" id="IPR001357">
    <property type="entry name" value="BRCT_dom"/>
</dbReference>
<dbReference type="Pfam" id="PF11626">
    <property type="entry name" value="Rap1_C"/>
    <property type="match status" value="1"/>
</dbReference>
<evidence type="ECO:0000259" key="7">
    <source>
        <dbReference type="Pfam" id="PF11626"/>
    </source>
</evidence>
<keyword evidence="5" id="KW-0158">Chromosome</keyword>
<keyword evidence="10" id="KW-1185">Reference proteome</keyword>
<feature type="domain" description="BRCT" evidence="8">
    <location>
        <begin position="25"/>
        <end position="104"/>
    </location>
</feature>
<keyword evidence="5" id="KW-0779">Telomere</keyword>
<proteinExistence type="inferred from homology"/>
<dbReference type="OrthoDB" id="435460at2759"/>
<dbReference type="GO" id="GO:0042162">
    <property type="term" value="F:telomeric DNA binding"/>
    <property type="evidence" value="ECO:0007669"/>
    <property type="project" value="TreeGrafter"/>
</dbReference>
<evidence type="ECO:0000256" key="6">
    <source>
        <dbReference type="SAM" id="MobiDB-lite"/>
    </source>
</evidence>
<feature type="compositionally biased region" description="Polar residues" evidence="6">
    <location>
        <begin position="153"/>
        <end position="178"/>
    </location>
</feature>
<evidence type="ECO:0000256" key="3">
    <source>
        <dbReference type="ARBA" id="ARBA00023163"/>
    </source>
</evidence>
<dbReference type="AlphaFoldDB" id="A0A8D2LG64"/>
<dbReference type="GO" id="GO:0010833">
    <property type="term" value="P:telomere maintenance via telomere lengthening"/>
    <property type="evidence" value="ECO:0007669"/>
    <property type="project" value="UniProtKB-UniRule"/>
</dbReference>
<organism evidence="9 10">
    <name type="scientific">Varanus komodoensis</name>
    <name type="common">Komodo dragon</name>
    <dbReference type="NCBI Taxonomy" id="61221"/>
    <lineage>
        <taxon>Eukaryota</taxon>
        <taxon>Metazoa</taxon>
        <taxon>Chordata</taxon>
        <taxon>Craniata</taxon>
        <taxon>Vertebrata</taxon>
        <taxon>Euteleostomi</taxon>
        <taxon>Lepidosauria</taxon>
        <taxon>Squamata</taxon>
        <taxon>Bifurcata</taxon>
        <taxon>Unidentata</taxon>
        <taxon>Episquamata</taxon>
        <taxon>Toxicofera</taxon>
        <taxon>Anguimorpha</taxon>
        <taxon>Paleoanguimorpha</taxon>
        <taxon>Varanoidea</taxon>
        <taxon>Varanidae</taxon>
        <taxon>Varanus</taxon>
    </lineage>
</organism>
<dbReference type="InterPro" id="IPR039595">
    <property type="entry name" value="TE2IP/Rap1"/>
</dbReference>
<keyword evidence="1 5" id="KW-0805">Transcription regulation</keyword>
<reference evidence="9" key="2">
    <citation type="submission" date="2025-09" db="UniProtKB">
        <authorList>
            <consortium name="Ensembl"/>
        </authorList>
    </citation>
    <scope>IDENTIFICATION</scope>
</reference>
<dbReference type="Ensembl" id="ENSVKKT00000022388.1">
    <property type="protein sequence ID" value="ENSVKKP00000021842.1"/>
    <property type="gene ID" value="ENSVKKG00000014586.1"/>
</dbReference>
<keyword evidence="4 5" id="KW-0539">Nucleus</keyword>
<dbReference type="GO" id="GO:0031848">
    <property type="term" value="P:protection from non-homologous end joining at telomere"/>
    <property type="evidence" value="ECO:0007669"/>
    <property type="project" value="TreeGrafter"/>
</dbReference>
<dbReference type="Pfam" id="PF16589">
    <property type="entry name" value="BRCT_2"/>
    <property type="match status" value="1"/>
</dbReference>
<dbReference type="GO" id="GO:0070187">
    <property type="term" value="C:shelterin complex"/>
    <property type="evidence" value="ECO:0007669"/>
    <property type="project" value="TreeGrafter"/>
</dbReference>
<keyword evidence="2 5" id="KW-0010">Activator</keyword>
<evidence type="ECO:0000313" key="9">
    <source>
        <dbReference type="Ensembl" id="ENSVKKP00000021842.1"/>
    </source>
</evidence>
<sequence>MPVPGGAAKASQVLPAPPPQQRRLFQEEDGSGLRFYLRPGVDKANLAPLILREGGHICHVQEPRAILLARAAEVPAGTAGNFISISYVTDCVARKERLPMEHYRLHSEPPRFAVASGSKKVMGQKCAAEGSKAQSIFQIANEEFEDNEGDNETLNTCEDISPNPTKLKTSKEAPSSNPKVGLPELAPGASSAVLQSPLPEEEGPPGPSAMEVAMAVDDIKHFMGKFKMDLATVMQAFLKNSGEVEAVESCLYTGQRADGFPFWSRQDDLNLLKGEDDFRRQLVAKYGAENVTRRVAFRKN</sequence>
<gene>
    <name evidence="9" type="primary">TERF2IP</name>
</gene>
<feature type="region of interest" description="Disordered" evidence="6">
    <location>
        <begin position="144"/>
        <end position="186"/>
    </location>
</feature>
<dbReference type="PANTHER" id="PTHR16466:SF6">
    <property type="entry name" value="TELOMERIC REPEAT-BINDING FACTOR 2-INTERACTING PROTEIN 1"/>
    <property type="match status" value="1"/>
</dbReference>
<evidence type="ECO:0000256" key="1">
    <source>
        <dbReference type="ARBA" id="ARBA00023015"/>
    </source>
</evidence>
<evidence type="ECO:0000256" key="4">
    <source>
        <dbReference type="ARBA" id="ARBA00023242"/>
    </source>
</evidence>
<dbReference type="GO" id="GO:0006355">
    <property type="term" value="P:regulation of DNA-templated transcription"/>
    <property type="evidence" value="ECO:0007669"/>
    <property type="project" value="UniProtKB-UniRule"/>
</dbReference>
<comment type="subcellular location">
    <subcellularLocation>
        <location evidence="5">Nucleus</location>
    </subcellularLocation>
    <subcellularLocation>
        <location evidence="5">Chromosome</location>
        <location evidence="5">Telomere</location>
    </subcellularLocation>
</comment>
<accession>A0A8D2LG64</accession>
<dbReference type="InterPro" id="IPR021661">
    <property type="entry name" value="Rap1_C"/>
</dbReference>
<evidence type="ECO:0000313" key="10">
    <source>
        <dbReference type="Proteomes" id="UP000694545"/>
    </source>
</evidence>
<protein>
    <recommendedName>
        <fullName evidence="5">Telomeric repeat-binding factor 2-interacting protein 1</fullName>
        <shortName evidence="5">TERF2-interacting telomeric protein 1</shortName>
    </recommendedName>
    <alternativeName>
        <fullName evidence="5">Repressor/activator protein 1 homolog</fullName>
    </alternativeName>
</protein>